<evidence type="ECO:0000313" key="5">
    <source>
        <dbReference type="EMBL" id="KAK9016375.1"/>
    </source>
</evidence>
<reference evidence="5 6" key="1">
    <citation type="journal article" date="2024" name="G3 (Bethesda)">
        <title>Genome assembly of Hibiscus sabdariffa L. provides insights into metabolisms of medicinal natural products.</title>
        <authorList>
            <person name="Kim T."/>
        </authorList>
    </citation>
    <scope>NUCLEOTIDE SEQUENCE [LARGE SCALE GENOMIC DNA]</scope>
    <source>
        <strain evidence="5">TK-2024</strain>
        <tissue evidence="5">Old leaves</tissue>
    </source>
</reference>
<evidence type="ECO:0000256" key="1">
    <source>
        <dbReference type="ARBA" id="ARBA00022614"/>
    </source>
</evidence>
<keyword evidence="3" id="KW-0472">Membrane</keyword>
<keyword evidence="3" id="KW-1133">Transmembrane helix</keyword>
<accession>A0ABR2RTS7</accession>
<evidence type="ECO:0000256" key="3">
    <source>
        <dbReference type="SAM" id="Phobius"/>
    </source>
</evidence>
<organism evidence="5 6">
    <name type="scientific">Hibiscus sabdariffa</name>
    <name type="common">roselle</name>
    <dbReference type="NCBI Taxonomy" id="183260"/>
    <lineage>
        <taxon>Eukaryota</taxon>
        <taxon>Viridiplantae</taxon>
        <taxon>Streptophyta</taxon>
        <taxon>Embryophyta</taxon>
        <taxon>Tracheophyta</taxon>
        <taxon>Spermatophyta</taxon>
        <taxon>Magnoliopsida</taxon>
        <taxon>eudicotyledons</taxon>
        <taxon>Gunneridae</taxon>
        <taxon>Pentapetalae</taxon>
        <taxon>rosids</taxon>
        <taxon>malvids</taxon>
        <taxon>Malvales</taxon>
        <taxon>Malvaceae</taxon>
        <taxon>Malvoideae</taxon>
        <taxon>Hibiscus</taxon>
    </lineage>
</organism>
<gene>
    <name evidence="5" type="ORF">V6N11_078876</name>
</gene>
<keyword evidence="6" id="KW-1185">Reference proteome</keyword>
<feature type="transmembrane region" description="Helical" evidence="3">
    <location>
        <begin position="67"/>
        <end position="88"/>
    </location>
</feature>
<evidence type="ECO:0000259" key="4">
    <source>
        <dbReference type="Pfam" id="PF20160"/>
    </source>
</evidence>
<protein>
    <recommendedName>
        <fullName evidence="4">C-JID domain-containing protein</fullName>
    </recommendedName>
</protein>
<evidence type="ECO:0000256" key="2">
    <source>
        <dbReference type="ARBA" id="ARBA00022737"/>
    </source>
</evidence>
<feature type="domain" description="C-JID" evidence="4">
    <location>
        <begin position="42"/>
        <end position="142"/>
    </location>
</feature>
<keyword evidence="1" id="KW-0433">Leucine-rich repeat</keyword>
<sequence length="194" mass="21850">MSAAGVSRLHCYKLVENINAKASLKEKLKASAYLRTGLDSVMPGSEIPKWFGHQTVDSSIKIHCLTIFGMIVNGWELFSAAFLLMMILQAMRNSNVKLLSVIGIPDKLESDELQVSIISDYCHRSVKVKECGIRILYQNDLEDMDNDSAAEGSVTNGPLIKRKRDVIEETEARPQPKRMEKFFNFMKGRPGKRN</sequence>
<dbReference type="Pfam" id="PF20160">
    <property type="entry name" value="C-JID"/>
    <property type="match status" value="1"/>
</dbReference>
<proteinExistence type="predicted"/>
<name>A0ABR2RTS7_9ROSI</name>
<evidence type="ECO:0000313" key="6">
    <source>
        <dbReference type="Proteomes" id="UP001396334"/>
    </source>
</evidence>
<comment type="caution">
    <text evidence="5">The sequence shown here is derived from an EMBL/GenBank/DDBJ whole genome shotgun (WGS) entry which is preliminary data.</text>
</comment>
<dbReference type="Proteomes" id="UP001396334">
    <property type="component" value="Unassembled WGS sequence"/>
</dbReference>
<keyword evidence="3" id="KW-0812">Transmembrane</keyword>
<dbReference type="InterPro" id="IPR045344">
    <property type="entry name" value="C-JID"/>
</dbReference>
<keyword evidence="2" id="KW-0677">Repeat</keyword>
<dbReference type="EMBL" id="JBBPBN010000020">
    <property type="protein sequence ID" value="KAK9016375.1"/>
    <property type="molecule type" value="Genomic_DNA"/>
</dbReference>